<feature type="non-terminal residue" evidence="1">
    <location>
        <position position="191"/>
    </location>
</feature>
<dbReference type="PANTHER" id="PTHR34153:SF2">
    <property type="entry name" value="SI:CH211-262H13.3-RELATED"/>
    <property type="match status" value="1"/>
</dbReference>
<dbReference type="EMBL" id="GEGO01007097">
    <property type="protein sequence ID" value="JAR88307.1"/>
    <property type="molecule type" value="Transcribed_RNA"/>
</dbReference>
<evidence type="ECO:0008006" key="2">
    <source>
        <dbReference type="Google" id="ProtNLM"/>
    </source>
</evidence>
<feature type="non-terminal residue" evidence="1">
    <location>
        <position position="1"/>
    </location>
</feature>
<reference evidence="1" key="1">
    <citation type="journal article" date="2018" name="PLoS Negl. Trop. Dis.">
        <title>Sialome diversity of ticks revealed by RNAseq of single tick salivary glands.</title>
        <authorList>
            <person name="Perner J."/>
            <person name="Kropackova S."/>
            <person name="Kopacek P."/>
            <person name="Ribeiro J.M."/>
        </authorList>
    </citation>
    <scope>NUCLEOTIDE SEQUENCE</scope>
    <source>
        <strain evidence="1">Siblings of single egg batch collected in Ceske Budejovice</strain>
        <tissue evidence="1">Salivary glands</tissue>
    </source>
</reference>
<proteinExistence type="predicted"/>
<organism evidence="1">
    <name type="scientific">Ixodes ricinus</name>
    <name type="common">Common tick</name>
    <name type="synonym">Acarus ricinus</name>
    <dbReference type="NCBI Taxonomy" id="34613"/>
    <lineage>
        <taxon>Eukaryota</taxon>
        <taxon>Metazoa</taxon>
        <taxon>Ecdysozoa</taxon>
        <taxon>Arthropoda</taxon>
        <taxon>Chelicerata</taxon>
        <taxon>Arachnida</taxon>
        <taxon>Acari</taxon>
        <taxon>Parasitiformes</taxon>
        <taxon>Ixodida</taxon>
        <taxon>Ixodoidea</taxon>
        <taxon>Ixodidae</taxon>
        <taxon>Ixodinae</taxon>
        <taxon>Ixodes</taxon>
    </lineage>
</organism>
<sequence length="191" mass="20545">PAFQVLVLENQSNIITQLTDLRKCVVATSATKLPVALPADAPTLPASTYDGLKDLNAYAASKDSLDILVQHLALIGGNDEKDATRRVLSAIIKHDLALTMSWCGSGGKKQAFEDLHNLRTVVFHAVVSTCSKATKTSVEATMKAWLVAAPDRNGGRNRRRAADNCGGRVSGVQFPPPWLRDSVRALAWAVQ</sequence>
<dbReference type="AlphaFoldDB" id="A0A147BC04"/>
<protein>
    <recommendedName>
        <fullName evidence="2">DUF4806 domain-containing protein</fullName>
    </recommendedName>
</protein>
<evidence type="ECO:0000313" key="1">
    <source>
        <dbReference type="EMBL" id="JAR88307.1"/>
    </source>
</evidence>
<dbReference type="PANTHER" id="PTHR34153">
    <property type="entry name" value="SI:CH211-262H13.3-RELATED-RELATED"/>
    <property type="match status" value="1"/>
</dbReference>
<accession>A0A147BC04</accession>
<name>A0A147BC04_IXORI</name>